<dbReference type="AlphaFoldDB" id="A0A5C1A9W5"/>
<dbReference type="KEGG" id="lrs:PX52LOC_03109"/>
<sequence>MTARAEELTVNPKLWNLIQEDPRYMYEAYEFVCETVTYTQERLGRAPAEHQREQSDTNHVCGQELLRGACDLAVQQFGMMAPVVFKLWGVHTTDDFGELVFNLIKIEQLSKSDRDDPNDFRDVFDLHAALADGFQLTTAAYPARKIDR</sequence>
<organism evidence="1 2">
    <name type="scientific">Limnoglobus roseus</name>
    <dbReference type="NCBI Taxonomy" id="2598579"/>
    <lineage>
        <taxon>Bacteria</taxon>
        <taxon>Pseudomonadati</taxon>
        <taxon>Planctomycetota</taxon>
        <taxon>Planctomycetia</taxon>
        <taxon>Gemmatales</taxon>
        <taxon>Gemmataceae</taxon>
        <taxon>Limnoglobus</taxon>
    </lineage>
</organism>
<gene>
    <name evidence="1" type="ORF">PX52LOC_03109</name>
</gene>
<reference evidence="2" key="1">
    <citation type="submission" date="2019-08" db="EMBL/GenBank/DDBJ databases">
        <title>Limnoglobus roseus gen. nov., sp. nov., a novel freshwater planctomycete with a giant genome from the family Gemmataceae.</title>
        <authorList>
            <person name="Kulichevskaya I.S."/>
            <person name="Naumoff D.G."/>
            <person name="Miroshnikov K."/>
            <person name="Ivanova A."/>
            <person name="Philippov D.A."/>
            <person name="Hakobyan A."/>
            <person name="Rijpstra I.C."/>
            <person name="Sinninghe Damste J.S."/>
            <person name="Liesack W."/>
            <person name="Dedysh S.N."/>
        </authorList>
    </citation>
    <scope>NUCLEOTIDE SEQUENCE [LARGE SCALE GENOMIC DNA]</scope>
    <source>
        <strain evidence="2">PX52</strain>
    </source>
</reference>
<dbReference type="EMBL" id="CP042425">
    <property type="protein sequence ID" value="QEL16169.1"/>
    <property type="molecule type" value="Genomic_DNA"/>
</dbReference>
<dbReference type="RefSeq" id="WP_168219008.1">
    <property type="nucleotide sequence ID" value="NZ_CP042425.1"/>
</dbReference>
<accession>A0A5C1A9W5</accession>
<evidence type="ECO:0000313" key="1">
    <source>
        <dbReference type="EMBL" id="QEL16169.1"/>
    </source>
</evidence>
<proteinExistence type="predicted"/>
<evidence type="ECO:0000313" key="2">
    <source>
        <dbReference type="Proteomes" id="UP000324974"/>
    </source>
</evidence>
<dbReference type="NCBIfam" id="TIGR04138">
    <property type="entry name" value="Plancto_Ver_chp"/>
    <property type="match status" value="1"/>
</dbReference>
<protein>
    <submittedName>
        <fullName evidence="1">Uncharacterized protein</fullName>
    </submittedName>
</protein>
<name>A0A5C1A9W5_9BACT</name>
<dbReference type="InterPro" id="IPR026406">
    <property type="entry name" value="Ver/Plancto_CHP"/>
</dbReference>
<keyword evidence="2" id="KW-1185">Reference proteome</keyword>
<dbReference type="Proteomes" id="UP000324974">
    <property type="component" value="Chromosome"/>
</dbReference>